<dbReference type="Proteomes" id="UP001595829">
    <property type="component" value="Unassembled WGS sequence"/>
</dbReference>
<dbReference type="InterPro" id="IPR000073">
    <property type="entry name" value="AB_hydrolase_1"/>
</dbReference>
<dbReference type="PRINTS" id="PR00111">
    <property type="entry name" value="ABHYDROLASE"/>
</dbReference>
<dbReference type="InterPro" id="IPR050266">
    <property type="entry name" value="AB_hydrolase_sf"/>
</dbReference>
<reference evidence="4" key="1">
    <citation type="journal article" date="2019" name="Int. J. Syst. Evol. Microbiol.">
        <title>The Global Catalogue of Microorganisms (GCM) 10K type strain sequencing project: providing services to taxonomists for standard genome sequencing and annotation.</title>
        <authorList>
            <consortium name="The Broad Institute Genomics Platform"/>
            <consortium name="The Broad Institute Genome Sequencing Center for Infectious Disease"/>
            <person name="Wu L."/>
            <person name="Ma J."/>
        </authorList>
    </citation>
    <scope>NUCLEOTIDE SEQUENCE [LARGE SCALE GENOMIC DNA]</scope>
    <source>
        <strain evidence="4">CGMCC 4.1648</strain>
    </source>
</reference>
<dbReference type="PRINTS" id="PR00412">
    <property type="entry name" value="EPOXHYDRLASE"/>
</dbReference>
<dbReference type="SUPFAM" id="SSF53474">
    <property type="entry name" value="alpha/beta-Hydrolases"/>
    <property type="match status" value="1"/>
</dbReference>
<evidence type="ECO:0000313" key="3">
    <source>
        <dbReference type="EMBL" id="MFC5026242.1"/>
    </source>
</evidence>
<dbReference type="RefSeq" id="WP_345689842.1">
    <property type="nucleotide sequence ID" value="NZ_BAABIT010000001.1"/>
</dbReference>
<feature type="domain" description="AB hydrolase-1" evidence="2">
    <location>
        <begin position="12"/>
        <end position="162"/>
    </location>
</feature>
<evidence type="ECO:0000259" key="2">
    <source>
        <dbReference type="Pfam" id="PF00561"/>
    </source>
</evidence>
<evidence type="ECO:0000313" key="4">
    <source>
        <dbReference type="Proteomes" id="UP001595829"/>
    </source>
</evidence>
<dbReference type="PANTHER" id="PTHR43798:SF31">
    <property type="entry name" value="AB HYDROLASE SUPERFAMILY PROTEIN YCLE"/>
    <property type="match status" value="1"/>
</dbReference>
<dbReference type="Pfam" id="PF00561">
    <property type="entry name" value="Abhydrolase_1"/>
    <property type="match status" value="1"/>
</dbReference>
<dbReference type="GO" id="GO:0016787">
    <property type="term" value="F:hydrolase activity"/>
    <property type="evidence" value="ECO:0007669"/>
    <property type="project" value="UniProtKB-KW"/>
</dbReference>
<dbReference type="EMBL" id="JBHSJD010000024">
    <property type="protein sequence ID" value="MFC5026242.1"/>
    <property type="molecule type" value="Genomic_DNA"/>
</dbReference>
<dbReference type="InterPro" id="IPR000639">
    <property type="entry name" value="Epox_hydrolase-like"/>
</dbReference>
<evidence type="ECO:0000256" key="1">
    <source>
        <dbReference type="ARBA" id="ARBA00022801"/>
    </source>
</evidence>
<dbReference type="InterPro" id="IPR029058">
    <property type="entry name" value="AB_hydrolase_fold"/>
</dbReference>
<keyword evidence="4" id="KW-1185">Reference proteome</keyword>
<protein>
    <submittedName>
        <fullName evidence="3">Alpha/beta fold hydrolase</fullName>
    </submittedName>
</protein>
<keyword evidence="1 3" id="KW-0378">Hydrolase</keyword>
<gene>
    <name evidence="3" type="ORF">ACFPM3_29330</name>
</gene>
<dbReference type="Gene3D" id="3.40.50.1820">
    <property type="entry name" value="alpha/beta hydrolase"/>
    <property type="match status" value="1"/>
</dbReference>
<dbReference type="PANTHER" id="PTHR43798">
    <property type="entry name" value="MONOACYLGLYCEROL LIPASE"/>
    <property type="match status" value="1"/>
</dbReference>
<name>A0ABV9XRX8_9ACTN</name>
<accession>A0ABV9XRX8</accession>
<organism evidence="3 4">
    <name type="scientific">Streptomyces coeruleoprunus</name>
    <dbReference type="NCBI Taxonomy" id="285563"/>
    <lineage>
        <taxon>Bacteria</taxon>
        <taxon>Bacillati</taxon>
        <taxon>Actinomycetota</taxon>
        <taxon>Actinomycetes</taxon>
        <taxon>Kitasatosporales</taxon>
        <taxon>Streptomycetaceae</taxon>
        <taxon>Streptomyces</taxon>
    </lineage>
</organism>
<sequence length="262" mass="28256">MTLFHETAGDGPAVVFLHSSVADSRMWEPQWRPLAEAGHRVVRCDFRGFGRTPLPVTEPDGVVRPAQDVLDLLDALGIERAALVGASFGGGVAVEIAARHPERVSALALLCAGLPGREPGPELRDFDAREDALYEAGDLDGLVELNVDTWLGPDAGEDVRQLVRTMQRHAFEVQFAAPDVEFADDGEVDLSAIEVPCLAVSGERDLQDFREIAAALPGRLRPGLARHVEIAGVGHLPNLERPDEVTALLRDFLRDALVGAGR</sequence>
<comment type="caution">
    <text evidence="3">The sequence shown here is derived from an EMBL/GenBank/DDBJ whole genome shotgun (WGS) entry which is preliminary data.</text>
</comment>
<proteinExistence type="predicted"/>